<evidence type="ECO:0000259" key="5">
    <source>
        <dbReference type="PROSITE" id="PS51677"/>
    </source>
</evidence>
<evidence type="ECO:0000256" key="2">
    <source>
        <dbReference type="ARBA" id="ARBA00010973"/>
    </source>
</evidence>
<comment type="function">
    <text evidence="1">Is involved in generating a small heat-stable compound (Nod), an acylated oligomer of N-acetylglucosamine, that stimulates mitosis in various plant protoplasts.</text>
</comment>
<keyword evidence="7" id="KW-1185">Reference proteome</keyword>
<dbReference type="EMBL" id="NAFK01000160">
    <property type="protein sequence ID" value="OSJ28793.1"/>
    <property type="molecule type" value="Genomic_DNA"/>
</dbReference>
<dbReference type="InterPro" id="IPR037950">
    <property type="entry name" value="PgdA-like"/>
</dbReference>
<dbReference type="Pfam" id="PF01522">
    <property type="entry name" value="Polysacc_deac_1"/>
    <property type="match status" value="1"/>
</dbReference>
<sequence>MIKNPIPWPNGARCAVAFTWDVDADSAVHAARPDSADNHVATLSFMRYDPEIAVPRIIDLFRRYNIPLTFFVPGWTIENYPAAVDLMLKNSHEIAHHGYLHHDNNAMSRQQEMEVLWQGIEIITRVSGRRPLGYRTPMISSNGVSRHTIDLLIEQGFLYDTSLYGDDIPYVLHNDKGSVIEIPCIQGLGDWYHYMSWCDFGYSAAIKSPTHAADVFKAEFDAAWEYKGMWMCVWHPSVSGRLARCTAIEPLIKYMIEKGDVWFASMSEIALHVREVISSGTWRPRIDQVPYYASPAPDAAAKER</sequence>
<comment type="similarity">
    <text evidence="2">Belongs to the polysaccharide deacetylase family.</text>
</comment>
<dbReference type="PROSITE" id="PS51677">
    <property type="entry name" value="NODB"/>
    <property type="match status" value="1"/>
</dbReference>
<evidence type="ECO:0000256" key="1">
    <source>
        <dbReference type="ARBA" id="ARBA00003236"/>
    </source>
</evidence>
<dbReference type="PANTHER" id="PTHR47561">
    <property type="entry name" value="POLYSACCHARIDE DEACETYLASE FAMILY PROTEIN (AFU_ORTHOLOGUE AFUA_6G05030)"/>
    <property type="match status" value="1"/>
</dbReference>
<accession>A0ABX3X4V8</accession>
<evidence type="ECO:0000313" key="6">
    <source>
        <dbReference type="EMBL" id="OSJ28793.1"/>
    </source>
</evidence>
<organism evidence="6 7">
    <name type="scientific">Bradyrhizobium canariense</name>
    <dbReference type="NCBI Taxonomy" id="255045"/>
    <lineage>
        <taxon>Bacteria</taxon>
        <taxon>Pseudomonadati</taxon>
        <taxon>Pseudomonadota</taxon>
        <taxon>Alphaproteobacteria</taxon>
        <taxon>Hyphomicrobiales</taxon>
        <taxon>Nitrobacteraceae</taxon>
        <taxon>Bradyrhizobium</taxon>
    </lineage>
</organism>
<evidence type="ECO:0000256" key="4">
    <source>
        <dbReference type="ARBA" id="ARBA00032976"/>
    </source>
</evidence>
<gene>
    <name evidence="6" type="ORF">BST63_16240</name>
</gene>
<dbReference type="PANTHER" id="PTHR47561:SF1">
    <property type="entry name" value="POLYSACCHARIDE DEACETYLASE FAMILY PROTEIN (AFU_ORTHOLOGUE AFUA_6G05030)"/>
    <property type="match status" value="1"/>
</dbReference>
<name>A0ABX3X4V8_9BRAD</name>
<dbReference type="InterPro" id="IPR011330">
    <property type="entry name" value="Glyco_hydro/deAcase_b/a-brl"/>
</dbReference>
<dbReference type="SUPFAM" id="SSF88713">
    <property type="entry name" value="Glycoside hydrolase/deacetylase"/>
    <property type="match status" value="1"/>
</dbReference>
<comment type="caution">
    <text evidence="6">The sequence shown here is derived from an EMBL/GenBank/DDBJ whole genome shotgun (WGS) entry which is preliminary data.</text>
</comment>
<protein>
    <recommendedName>
        <fullName evidence="3">Chitooligosaccharide deacetylase</fullName>
    </recommendedName>
    <alternativeName>
        <fullName evidence="4">Nodulation protein B</fullName>
    </alternativeName>
</protein>
<feature type="domain" description="NodB homology" evidence="5">
    <location>
        <begin position="39"/>
        <end position="264"/>
    </location>
</feature>
<evidence type="ECO:0000256" key="3">
    <source>
        <dbReference type="ARBA" id="ARBA00020071"/>
    </source>
</evidence>
<dbReference type="CDD" id="cd10938">
    <property type="entry name" value="CE4_HpPgdA_like"/>
    <property type="match status" value="1"/>
</dbReference>
<dbReference type="Proteomes" id="UP000193884">
    <property type="component" value="Unassembled WGS sequence"/>
</dbReference>
<reference evidence="6 7" key="1">
    <citation type="submission" date="2017-03" db="EMBL/GenBank/DDBJ databases">
        <title>Whole genome sequences of fourteen strains of Bradyrhizobium canariense and one strain of Bradyrhizobium japonicum isolated from Lupinus (Papilionoideae: Genisteae) species in Algeria.</title>
        <authorList>
            <person name="Crovadore J."/>
            <person name="Chekireb D."/>
            <person name="Brachmann A."/>
            <person name="Chablais R."/>
            <person name="Cochard B."/>
            <person name="Lefort F."/>
        </authorList>
    </citation>
    <scope>NUCLEOTIDE SEQUENCE [LARGE SCALE GENOMIC DNA]</scope>
    <source>
        <strain evidence="6 7">UBMAN05</strain>
    </source>
</reference>
<dbReference type="Gene3D" id="3.20.20.370">
    <property type="entry name" value="Glycoside hydrolase/deacetylase"/>
    <property type="match status" value="1"/>
</dbReference>
<evidence type="ECO:0000313" key="7">
    <source>
        <dbReference type="Proteomes" id="UP000193884"/>
    </source>
</evidence>
<dbReference type="InterPro" id="IPR002509">
    <property type="entry name" value="NODB_dom"/>
</dbReference>
<dbReference type="RefSeq" id="WP_085384578.1">
    <property type="nucleotide sequence ID" value="NZ_NAFJ01000149.1"/>
</dbReference>
<proteinExistence type="inferred from homology"/>